<dbReference type="GeneID" id="37195568"/>
<gene>
    <name evidence="1" type="ORF">BO97DRAFT_320149</name>
</gene>
<accession>A0A395HFV4</accession>
<dbReference type="EMBL" id="KZ824369">
    <property type="protein sequence ID" value="RAL06620.1"/>
    <property type="molecule type" value="Genomic_DNA"/>
</dbReference>
<reference evidence="1 2" key="1">
    <citation type="submission" date="2018-02" db="EMBL/GenBank/DDBJ databases">
        <title>The genomes of Aspergillus section Nigri reveals drivers in fungal speciation.</title>
        <authorList>
            <consortium name="DOE Joint Genome Institute"/>
            <person name="Vesth T.C."/>
            <person name="Nybo J."/>
            <person name="Theobald S."/>
            <person name="Brandl J."/>
            <person name="Frisvad J.C."/>
            <person name="Nielsen K.F."/>
            <person name="Lyhne E.K."/>
            <person name="Kogle M.E."/>
            <person name="Kuo A."/>
            <person name="Riley R."/>
            <person name="Clum A."/>
            <person name="Nolan M."/>
            <person name="Lipzen A."/>
            <person name="Salamov A."/>
            <person name="Henrissat B."/>
            <person name="Wiebenga A."/>
            <person name="De vries R.P."/>
            <person name="Grigoriev I.V."/>
            <person name="Mortensen U.H."/>
            <person name="Andersen M.R."/>
            <person name="Baker S.E."/>
        </authorList>
    </citation>
    <scope>NUCLEOTIDE SEQUENCE [LARGE SCALE GENOMIC DNA]</scope>
    <source>
        <strain evidence="1 2">CBS 101889</strain>
    </source>
</reference>
<proteinExistence type="predicted"/>
<evidence type="ECO:0000313" key="1">
    <source>
        <dbReference type="EMBL" id="RAL06620.1"/>
    </source>
</evidence>
<dbReference type="OrthoDB" id="4468957at2759"/>
<dbReference type="RefSeq" id="XP_025545774.1">
    <property type="nucleotide sequence ID" value="XM_025691279.1"/>
</dbReference>
<dbReference type="AlphaFoldDB" id="A0A395HFV4"/>
<organism evidence="1 2">
    <name type="scientific">Aspergillus homomorphus (strain CBS 101889)</name>
    <dbReference type="NCBI Taxonomy" id="1450537"/>
    <lineage>
        <taxon>Eukaryota</taxon>
        <taxon>Fungi</taxon>
        <taxon>Dikarya</taxon>
        <taxon>Ascomycota</taxon>
        <taxon>Pezizomycotina</taxon>
        <taxon>Eurotiomycetes</taxon>
        <taxon>Eurotiomycetidae</taxon>
        <taxon>Eurotiales</taxon>
        <taxon>Aspergillaceae</taxon>
        <taxon>Aspergillus</taxon>
        <taxon>Aspergillus subgen. Circumdati</taxon>
    </lineage>
</organism>
<feature type="non-terminal residue" evidence="1">
    <location>
        <position position="231"/>
    </location>
</feature>
<dbReference type="Proteomes" id="UP000248961">
    <property type="component" value="Unassembled WGS sequence"/>
</dbReference>
<protein>
    <submittedName>
        <fullName evidence="1">Uncharacterized protein</fullName>
    </submittedName>
</protein>
<sequence>PQRTRADTTINVVYVVNTGSDEKATNMHKSIKLKLEEMEESTGAIIMFLGTYRVNVPSLRKSQPVGEREGVQYASDRIWEIDSLVKELQMGNRNNLTTDHTIPDGLEDAINDADVYIFGSQEACPILDVEKPYEPNYLMYYFATATKSDISLDERCSMGKTAGLQAVKEAVMLAIERNNNNYAGHCTWTGGKVLEEKGCATSHSNWHEELGPKGTDRFTYPTEGYRELELP</sequence>
<keyword evidence="2" id="KW-1185">Reference proteome</keyword>
<feature type="non-terminal residue" evidence="1">
    <location>
        <position position="1"/>
    </location>
</feature>
<dbReference type="VEuPathDB" id="FungiDB:BO97DRAFT_320149"/>
<name>A0A395HFV4_ASPHC</name>
<evidence type="ECO:0000313" key="2">
    <source>
        <dbReference type="Proteomes" id="UP000248961"/>
    </source>
</evidence>